<gene>
    <name evidence="3" type="ORF">BN869_000010462_1</name>
    <name evidence="4" type="ORF">IM811_002166</name>
</gene>
<proteinExistence type="predicted"/>
<feature type="domain" description="DUF4874" evidence="2">
    <location>
        <begin position="63"/>
        <end position="178"/>
    </location>
</feature>
<dbReference type="InterPro" id="IPR032379">
    <property type="entry name" value="DUF4874"/>
</dbReference>
<feature type="signal peptide" evidence="1">
    <location>
        <begin position="1"/>
        <end position="18"/>
    </location>
</feature>
<dbReference type="Pfam" id="PF16173">
    <property type="entry name" value="DUF4874"/>
    <property type="match status" value="1"/>
</dbReference>
<reference evidence="3" key="1">
    <citation type="submission" date="2015-01" db="EMBL/GenBank/DDBJ databases">
        <authorList>
            <person name="Durling Mikael"/>
        </authorList>
    </citation>
    <scope>NUCLEOTIDE SEQUENCE</scope>
</reference>
<dbReference type="AlphaFoldDB" id="A0A0B7KBE9"/>
<reference evidence="4" key="2">
    <citation type="submission" date="2020-10" db="EMBL/GenBank/DDBJ databases">
        <title>High-Quality Genome Resource of Clonostachys rosea strain S41 by Oxford Nanopore Long-Read Sequencing.</title>
        <authorList>
            <person name="Wang H."/>
        </authorList>
    </citation>
    <scope>NUCLEOTIDE SEQUENCE</scope>
    <source>
        <strain evidence="4">S41</strain>
    </source>
</reference>
<organism evidence="3">
    <name type="scientific">Bionectria ochroleuca</name>
    <name type="common">Gliocladium roseum</name>
    <dbReference type="NCBI Taxonomy" id="29856"/>
    <lineage>
        <taxon>Eukaryota</taxon>
        <taxon>Fungi</taxon>
        <taxon>Dikarya</taxon>
        <taxon>Ascomycota</taxon>
        <taxon>Pezizomycotina</taxon>
        <taxon>Sordariomycetes</taxon>
        <taxon>Hypocreomycetidae</taxon>
        <taxon>Hypocreales</taxon>
        <taxon>Bionectriaceae</taxon>
        <taxon>Clonostachys</taxon>
    </lineage>
</organism>
<sequence>MRFATPFILAAVLGLANAGFSTYKEIVEGKDNSDAITYYALDRSDTLFLYIQIVSGGDHQSLIGDFKTLVQNYGSQGISVIPRVRYGNSDGSVTSEPEDKDQILADVSKWAKVFSDVSGLINIPVIQAGFLGTWGEWHDGPFCQNRGSDDSEVSLQVKKSVVDALLGTGAKVAIRYPQDHKVLYDGDRKVTIHNDCIFNGGPNGNDGGTFPSDDRQAWIDYTKQVASSNTYGGEGCADAGDSTYDWSNFDDVCGSNGLEAYIHKFQISYFNPGNPSKFKELFDNSHYAGCVDAIGAALNQYP</sequence>
<accession>A0A0B7KBE9</accession>
<feature type="chain" id="PRO_5044541153" description="DUF4874 domain-containing protein" evidence="1">
    <location>
        <begin position="19"/>
        <end position="302"/>
    </location>
</feature>
<dbReference type="EMBL" id="CDPU01000042">
    <property type="protein sequence ID" value="CEO54404.1"/>
    <property type="molecule type" value="Genomic_DNA"/>
</dbReference>
<dbReference type="Proteomes" id="UP000616885">
    <property type="component" value="Unassembled WGS sequence"/>
</dbReference>
<evidence type="ECO:0000313" key="3">
    <source>
        <dbReference type="EMBL" id="CEO54404.1"/>
    </source>
</evidence>
<keyword evidence="1" id="KW-0732">Signal</keyword>
<protein>
    <recommendedName>
        <fullName evidence="2">DUF4874 domain-containing protein</fullName>
    </recommendedName>
</protein>
<evidence type="ECO:0000259" key="2">
    <source>
        <dbReference type="Pfam" id="PF16173"/>
    </source>
</evidence>
<dbReference type="EMBL" id="JADCTT010000001">
    <property type="protein sequence ID" value="KAF9760472.1"/>
    <property type="molecule type" value="Genomic_DNA"/>
</dbReference>
<evidence type="ECO:0000256" key="1">
    <source>
        <dbReference type="SAM" id="SignalP"/>
    </source>
</evidence>
<evidence type="ECO:0000313" key="4">
    <source>
        <dbReference type="EMBL" id="KAF9760472.1"/>
    </source>
</evidence>
<name>A0A0B7KBE9_BIOOC</name>